<dbReference type="Pfam" id="PF00004">
    <property type="entry name" value="AAA"/>
    <property type="match status" value="1"/>
</dbReference>
<comment type="caution">
    <text evidence="2">The sequence shown here is derived from an EMBL/GenBank/DDBJ whole genome shotgun (WGS) entry which is preliminary data.</text>
</comment>
<reference evidence="2 3" key="1">
    <citation type="journal article" date="2023" name="G3 (Bethesda)">
        <title>A chromosome-level genome assembly of Zasmidium syzygii isolated from banana leaves.</title>
        <authorList>
            <person name="van Westerhoven A.C."/>
            <person name="Mehrabi R."/>
            <person name="Talebi R."/>
            <person name="Steentjes M.B.F."/>
            <person name="Corcolon B."/>
            <person name="Chong P.A."/>
            <person name="Kema G.H.J."/>
            <person name="Seidl M.F."/>
        </authorList>
    </citation>
    <scope>NUCLEOTIDE SEQUENCE [LARGE SCALE GENOMIC DNA]</scope>
    <source>
        <strain evidence="2 3">P124</strain>
    </source>
</reference>
<keyword evidence="3" id="KW-1185">Reference proteome</keyword>
<dbReference type="CDD" id="cd19481">
    <property type="entry name" value="RecA-like_protease"/>
    <property type="match status" value="1"/>
</dbReference>
<proteinExistence type="predicted"/>
<evidence type="ECO:0000259" key="1">
    <source>
        <dbReference type="Pfam" id="PF00004"/>
    </source>
</evidence>
<dbReference type="InterPro" id="IPR027417">
    <property type="entry name" value="P-loop_NTPase"/>
</dbReference>
<dbReference type="PANTHER" id="PTHR23077:SF132">
    <property type="entry name" value="ATP-DEPENDENT ZN PROTEASE"/>
    <property type="match status" value="1"/>
</dbReference>
<dbReference type="InterPro" id="IPR003959">
    <property type="entry name" value="ATPase_AAA_core"/>
</dbReference>
<gene>
    <name evidence="2" type="ORF">PRZ48_002398</name>
</gene>
<dbReference type="InterPro" id="IPR050168">
    <property type="entry name" value="AAA_ATPase_domain"/>
</dbReference>
<sequence>MALASIFESFRKHCSAPRTQTDLQLLETIREAHSNKHLTVIASQTCDLLAYAAAGYAQVEFSAAGDKFHRVRTYHAPSNRLDEHNGTLKDDVFFGYFTYVFNSHEFSIYLVKWLDALQGRQSYFYLLSPRSTLDGEGHSLLADSLLTSCGSWTASLHNEIYVFDSGVWSKDHNLFSAIQSASWEDVILEPAIKQSIIHDASSFFECSNIYQQYGVPWKRGIIFHGLPGCGKTMSIKALVNTLGAKNVAALYVKSFDASRGAKFGIRANFTHARAMAPCLLLDSLVVDKVRSYFLNEVDGLESNHGILMIASTNHIDKLDPSISKRPSRFDRKYHFELPGESERLLYCQSWQRKLTKISRIVIDNDLCATVAKSTNGFSFAYLNELFVQATRSLVTDGIHLQDDGQLRGVEQSQEAGLDLRSREAGGVSSSDRLLEILLEQSAALQDDAYGAMDRDVTATSEPQDQTAEVDPKLTEELSQARAWKRANLQI</sequence>
<protein>
    <recommendedName>
        <fullName evidence="1">ATPase AAA-type core domain-containing protein</fullName>
    </recommendedName>
</protein>
<dbReference type="EMBL" id="JAXOVC010000001">
    <property type="protein sequence ID" value="KAK4508659.1"/>
    <property type="molecule type" value="Genomic_DNA"/>
</dbReference>
<feature type="domain" description="ATPase AAA-type core" evidence="1">
    <location>
        <begin position="221"/>
        <end position="336"/>
    </location>
</feature>
<accession>A0ABR0F3X9</accession>
<organism evidence="2 3">
    <name type="scientific">Zasmidium cellare</name>
    <name type="common">Wine cellar mold</name>
    <name type="synonym">Racodium cellare</name>
    <dbReference type="NCBI Taxonomy" id="395010"/>
    <lineage>
        <taxon>Eukaryota</taxon>
        <taxon>Fungi</taxon>
        <taxon>Dikarya</taxon>
        <taxon>Ascomycota</taxon>
        <taxon>Pezizomycotina</taxon>
        <taxon>Dothideomycetes</taxon>
        <taxon>Dothideomycetidae</taxon>
        <taxon>Mycosphaerellales</taxon>
        <taxon>Mycosphaerellaceae</taxon>
        <taxon>Zasmidium</taxon>
    </lineage>
</organism>
<dbReference type="Gene3D" id="1.10.8.60">
    <property type="match status" value="1"/>
</dbReference>
<evidence type="ECO:0000313" key="2">
    <source>
        <dbReference type="EMBL" id="KAK4508659.1"/>
    </source>
</evidence>
<dbReference type="Proteomes" id="UP001305779">
    <property type="component" value="Unassembled WGS sequence"/>
</dbReference>
<dbReference type="SUPFAM" id="SSF52540">
    <property type="entry name" value="P-loop containing nucleoside triphosphate hydrolases"/>
    <property type="match status" value="1"/>
</dbReference>
<evidence type="ECO:0000313" key="3">
    <source>
        <dbReference type="Proteomes" id="UP001305779"/>
    </source>
</evidence>
<dbReference type="Gene3D" id="3.40.50.300">
    <property type="entry name" value="P-loop containing nucleotide triphosphate hydrolases"/>
    <property type="match status" value="1"/>
</dbReference>
<name>A0ABR0F3X9_ZASCE</name>
<dbReference type="PANTHER" id="PTHR23077">
    <property type="entry name" value="AAA-FAMILY ATPASE"/>
    <property type="match status" value="1"/>
</dbReference>